<dbReference type="EMBL" id="WPHU01000028">
    <property type="protein sequence ID" value="MVA59592.1"/>
    <property type="molecule type" value="Genomic_DNA"/>
</dbReference>
<dbReference type="RefSeq" id="WP_156593328.1">
    <property type="nucleotide sequence ID" value="NZ_WPHU01000028.1"/>
</dbReference>
<gene>
    <name evidence="1" type="ORF">GOZ88_26260</name>
</gene>
<comment type="caution">
    <text evidence="1">The sequence shown here is derived from an EMBL/GenBank/DDBJ whole genome shotgun (WGS) entry which is preliminary data.</text>
</comment>
<dbReference type="AlphaFoldDB" id="A0A7K1RP02"/>
<proteinExistence type="predicted"/>
<reference evidence="1 2" key="1">
    <citation type="submission" date="2019-12" db="EMBL/GenBank/DDBJ databases">
        <title>Whole-genome sequencing of Allorhizobium vitis.</title>
        <authorList>
            <person name="Gan H.M."/>
            <person name="Szegedi E."/>
            <person name="Burr T."/>
            <person name="Savka M.A."/>
        </authorList>
    </citation>
    <scope>NUCLEOTIDE SEQUENCE [LARGE SCALE GENOMIC DNA]</scope>
    <source>
        <strain evidence="1 2">CG415</strain>
    </source>
</reference>
<evidence type="ECO:0000313" key="1">
    <source>
        <dbReference type="EMBL" id="MVA59592.1"/>
    </source>
</evidence>
<name>A0A7K1RP02_AGRVI</name>
<protein>
    <submittedName>
        <fullName evidence="1">Uncharacterized protein</fullName>
    </submittedName>
</protein>
<accession>A0A7K1RP02</accession>
<sequence length="61" mass="6546">MAERKITLIVSEEKEPVIKVKAGVSVELVQVSSSGQPDDTKTLATLCGYSSTYCIALVETQ</sequence>
<evidence type="ECO:0000313" key="2">
    <source>
        <dbReference type="Proteomes" id="UP000440716"/>
    </source>
</evidence>
<organism evidence="1 2">
    <name type="scientific">Agrobacterium vitis</name>
    <name type="common">Rhizobium vitis</name>
    <dbReference type="NCBI Taxonomy" id="373"/>
    <lineage>
        <taxon>Bacteria</taxon>
        <taxon>Pseudomonadati</taxon>
        <taxon>Pseudomonadota</taxon>
        <taxon>Alphaproteobacteria</taxon>
        <taxon>Hyphomicrobiales</taxon>
        <taxon>Rhizobiaceae</taxon>
        <taxon>Rhizobium/Agrobacterium group</taxon>
        <taxon>Agrobacterium</taxon>
    </lineage>
</organism>
<dbReference type="Proteomes" id="UP000440716">
    <property type="component" value="Unassembled WGS sequence"/>
</dbReference>